<proteinExistence type="predicted"/>
<gene>
    <name evidence="2" type="ORF">L5G33_11680</name>
</gene>
<dbReference type="Proteomes" id="UP001200110">
    <property type="component" value="Unassembled WGS sequence"/>
</dbReference>
<dbReference type="InterPro" id="IPR050583">
    <property type="entry name" value="Mycobacterial_A85_antigen"/>
</dbReference>
<dbReference type="InterPro" id="IPR029058">
    <property type="entry name" value="AB_hydrolase_fold"/>
</dbReference>
<comment type="caution">
    <text evidence="2">The sequence shown here is derived from an EMBL/GenBank/DDBJ whole genome shotgun (WGS) entry which is preliminary data.</text>
</comment>
<evidence type="ECO:0000313" key="3">
    <source>
        <dbReference type="Proteomes" id="UP001200110"/>
    </source>
</evidence>
<protein>
    <submittedName>
        <fullName evidence="2">Esterase family protein</fullName>
    </submittedName>
</protein>
<dbReference type="Pfam" id="PF00756">
    <property type="entry name" value="Esterase"/>
    <property type="match status" value="1"/>
</dbReference>
<feature type="chain" id="PRO_5046938872" evidence="1">
    <location>
        <begin position="18"/>
        <end position="286"/>
    </location>
</feature>
<name>A0ABS9IU86_9ACTN</name>
<dbReference type="PANTHER" id="PTHR48098:SF1">
    <property type="entry name" value="DIACYLGLYCEROL ACYLTRANSFERASE_MYCOLYLTRANSFERASE AG85A"/>
    <property type="match status" value="1"/>
</dbReference>
<evidence type="ECO:0000256" key="1">
    <source>
        <dbReference type="SAM" id="SignalP"/>
    </source>
</evidence>
<dbReference type="SUPFAM" id="SSF53474">
    <property type="entry name" value="alpha/beta-Hydrolases"/>
    <property type="match status" value="1"/>
</dbReference>
<keyword evidence="1" id="KW-0732">Signal</keyword>
<keyword evidence="3" id="KW-1185">Reference proteome</keyword>
<accession>A0ABS9IU86</accession>
<feature type="signal peptide" evidence="1">
    <location>
        <begin position="1"/>
        <end position="17"/>
    </location>
</feature>
<reference evidence="2 3" key="1">
    <citation type="submission" date="2022-01" db="EMBL/GenBank/DDBJ databases">
        <authorList>
            <person name="Huang Y."/>
        </authorList>
    </citation>
    <scope>NUCLEOTIDE SEQUENCE [LARGE SCALE GENOMIC DNA]</scope>
    <source>
        <strain evidence="2 3">HY366</strain>
    </source>
</reference>
<dbReference type="RefSeq" id="WP_236998355.1">
    <property type="nucleotide sequence ID" value="NZ_JAKKOR010000008.1"/>
</dbReference>
<dbReference type="Gene3D" id="3.40.50.1820">
    <property type="entry name" value="alpha/beta hydrolase"/>
    <property type="match status" value="1"/>
</dbReference>
<dbReference type="InterPro" id="IPR000801">
    <property type="entry name" value="Esterase-like"/>
</dbReference>
<dbReference type="PANTHER" id="PTHR48098">
    <property type="entry name" value="ENTEROCHELIN ESTERASE-RELATED"/>
    <property type="match status" value="1"/>
</dbReference>
<dbReference type="EMBL" id="JAKKOR010000008">
    <property type="protein sequence ID" value="MCF8589119.1"/>
    <property type="molecule type" value="Genomic_DNA"/>
</dbReference>
<evidence type="ECO:0000313" key="2">
    <source>
        <dbReference type="EMBL" id="MCF8589119.1"/>
    </source>
</evidence>
<organism evidence="2 3">
    <name type="scientific">Gordonia liuliyuniae</name>
    <dbReference type="NCBI Taxonomy" id="2911517"/>
    <lineage>
        <taxon>Bacteria</taxon>
        <taxon>Bacillati</taxon>
        <taxon>Actinomycetota</taxon>
        <taxon>Actinomycetes</taxon>
        <taxon>Mycobacteriales</taxon>
        <taxon>Gordoniaceae</taxon>
        <taxon>Gordonia</taxon>
    </lineage>
</organism>
<sequence>MRRVLRILLIAGLLLTAAGTVPETARVEAAPSRALVQFPVYSPSMHRTVMNNVLPAPGGGKAPVLYLLHGAGGGSDHIGWEWNTRYREFFRNKDVTVVSPVGGAGSFYTDWRSRDRKLGLNKWQTYLTRELPAAVNRHFGGNGRNAIAGVSMSGGPAIDLAARAPRLYRAAASYSGCPAQALGFPAVMGTVIGQGGNPLNMWTPSDYVVHDPVLNAARLRGTAIYISAGDAGLELPVRACSDASAAALRAQGIRVTSDGLRGAHSWDVFEGGLRQSWRVIGPAIGA</sequence>